<evidence type="ECO:0000256" key="5">
    <source>
        <dbReference type="ARBA" id="ARBA00012682"/>
    </source>
</evidence>
<dbReference type="GO" id="GO:0005507">
    <property type="term" value="F:copper ion binding"/>
    <property type="evidence" value="ECO:0007669"/>
    <property type="project" value="InterPro"/>
</dbReference>
<evidence type="ECO:0000256" key="13">
    <source>
        <dbReference type="ARBA" id="ARBA00023157"/>
    </source>
</evidence>
<evidence type="ECO:0000313" key="18">
    <source>
        <dbReference type="Proteomes" id="UP001243989"/>
    </source>
</evidence>
<dbReference type="InterPro" id="IPR024134">
    <property type="entry name" value="SOD_Cu/Zn_/chaperone"/>
</dbReference>
<dbReference type="GO" id="GO:0004784">
    <property type="term" value="F:superoxide dismutase activity"/>
    <property type="evidence" value="ECO:0007669"/>
    <property type="project" value="UniProtKB-EC"/>
</dbReference>
<comment type="similarity">
    <text evidence="3 14">Belongs to the Cu-Zn superoxide dismutase family.</text>
</comment>
<comment type="subcellular location">
    <subcellularLocation>
        <location evidence="2">Cytoplasm</location>
    </subcellularLocation>
</comment>
<dbReference type="Proteomes" id="UP001243989">
    <property type="component" value="Unassembled WGS sequence"/>
</dbReference>
<sequence>MEGLTAVRPSNLRWIERVLERHGRSKHPDGSATCLQLGISLPLANLQARSTSILVFLAPSAVDPFGSNQDGSRRSRRGESQRGEMAFLEEGLERVAVVRGDSKVTGSVVFEQESESAPTTITWDITGNDASAKRGMHIHTFGDNTNGCTSAGPHFNPHNKTHGAPQDANRHVGDLGNIETDAQGNSKGTVTDKHVKLIGPESVIGRTVVVHGGTDDLGKGDNEESLKTGNAGPRPACGVIGISN</sequence>
<keyword evidence="11 14" id="KW-0560">Oxidoreductase</keyword>
<feature type="region of interest" description="Disordered" evidence="15">
    <location>
        <begin position="65"/>
        <end position="84"/>
    </location>
</feature>
<comment type="cofactor">
    <cofactor evidence="14">
        <name>Cu cation</name>
        <dbReference type="ChEBI" id="CHEBI:23378"/>
    </cofactor>
    <text evidence="14">Binds 1 copper ion per subunit.</text>
</comment>
<evidence type="ECO:0000256" key="6">
    <source>
        <dbReference type="ARBA" id="ARBA00020928"/>
    </source>
</evidence>
<keyword evidence="12 14" id="KW-0186">Copper</keyword>
<evidence type="ECO:0000259" key="16">
    <source>
        <dbReference type="Pfam" id="PF00080"/>
    </source>
</evidence>
<protein>
    <recommendedName>
        <fullName evidence="6 14">Superoxide dismutase [Cu-Zn]</fullName>
        <ecNumber evidence="5 14">1.15.1.1</ecNumber>
    </recommendedName>
</protein>
<feature type="compositionally biased region" description="Basic and acidic residues" evidence="15">
    <location>
        <begin position="214"/>
        <end position="226"/>
    </location>
</feature>
<dbReference type="GO" id="GO:0005737">
    <property type="term" value="C:cytoplasm"/>
    <property type="evidence" value="ECO:0007669"/>
    <property type="project" value="UniProtKB-SubCell"/>
</dbReference>
<keyword evidence="13" id="KW-1015">Disulfide bond</keyword>
<evidence type="ECO:0000256" key="10">
    <source>
        <dbReference type="ARBA" id="ARBA00022862"/>
    </source>
</evidence>
<proteinExistence type="inferred from homology"/>
<dbReference type="InterPro" id="IPR001424">
    <property type="entry name" value="SOD_Cu_Zn_dom"/>
</dbReference>
<evidence type="ECO:0000256" key="11">
    <source>
        <dbReference type="ARBA" id="ARBA00023002"/>
    </source>
</evidence>
<gene>
    <name evidence="17" type="ORF">BDP81DRAFT_19839</name>
</gene>
<dbReference type="InterPro" id="IPR018152">
    <property type="entry name" value="SOD_Cu/Zn_BS"/>
</dbReference>
<comment type="cofactor">
    <cofactor evidence="14">
        <name>Zn(2+)</name>
        <dbReference type="ChEBI" id="CHEBI:29105"/>
    </cofactor>
    <text evidence="14">Binds 1 zinc ion per subunit.</text>
</comment>
<dbReference type="PROSITE" id="PS00332">
    <property type="entry name" value="SOD_CU_ZN_2"/>
    <property type="match status" value="1"/>
</dbReference>
<dbReference type="AlphaFoldDB" id="A0AAJ0EM83"/>
<keyword evidence="10" id="KW-0049">Antioxidant</keyword>
<comment type="caution">
    <text evidence="17">The sequence shown here is derived from an EMBL/GenBank/DDBJ whole genome shotgun (WGS) entry which is preliminary data.</text>
</comment>
<name>A0AAJ0EM83_9PEZI</name>
<feature type="compositionally biased region" description="Basic and acidic residues" evidence="15">
    <location>
        <begin position="71"/>
        <end position="82"/>
    </location>
</feature>
<dbReference type="GeneID" id="85467377"/>
<evidence type="ECO:0000256" key="9">
    <source>
        <dbReference type="ARBA" id="ARBA00022833"/>
    </source>
</evidence>
<evidence type="ECO:0000256" key="12">
    <source>
        <dbReference type="ARBA" id="ARBA00023008"/>
    </source>
</evidence>
<dbReference type="FunFam" id="2.60.40.200:FF:000001">
    <property type="entry name" value="Superoxide dismutase [Cu-Zn]"/>
    <property type="match status" value="1"/>
</dbReference>
<dbReference type="RefSeq" id="XP_060452371.1">
    <property type="nucleotide sequence ID" value="XM_060582515.1"/>
</dbReference>
<evidence type="ECO:0000256" key="4">
    <source>
        <dbReference type="ARBA" id="ARBA00011738"/>
    </source>
</evidence>
<feature type="region of interest" description="Disordered" evidence="15">
    <location>
        <begin position="214"/>
        <end position="234"/>
    </location>
</feature>
<evidence type="ECO:0000256" key="1">
    <source>
        <dbReference type="ARBA" id="ARBA00003917"/>
    </source>
</evidence>
<dbReference type="Gene3D" id="2.60.40.200">
    <property type="entry name" value="Superoxide dismutase, copper/zinc binding domain"/>
    <property type="match status" value="1"/>
</dbReference>
<dbReference type="PRINTS" id="PR00068">
    <property type="entry name" value="CUZNDISMTASE"/>
</dbReference>
<dbReference type="PROSITE" id="PS00087">
    <property type="entry name" value="SOD_CU_ZN_1"/>
    <property type="match status" value="1"/>
</dbReference>
<evidence type="ECO:0000256" key="8">
    <source>
        <dbReference type="ARBA" id="ARBA00022723"/>
    </source>
</evidence>
<keyword evidence="8 14" id="KW-0479">Metal-binding</keyword>
<keyword evidence="9 14" id="KW-0862">Zinc</keyword>
<evidence type="ECO:0000256" key="14">
    <source>
        <dbReference type="RuleBase" id="RU000393"/>
    </source>
</evidence>
<comment type="subunit">
    <text evidence="4">Homodimer.</text>
</comment>
<comment type="catalytic activity">
    <reaction evidence="14">
        <text>2 superoxide + 2 H(+) = H2O2 + O2</text>
        <dbReference type="Rhea" id="RHEA:20696"/>
        <dbReference type="ChEBI" id="CHEBI:15378"/>
        <dbReference type="ChEBI" id="CHEBI:15379"/>
        <dbReference type="ChEBI" id="CHEBI:16240"/>
        <dbReference type="ChEBI" id="CHEBI:18421"/>
        <dbReference type="EC" id="1.15.1.1"/>
    </reaction>
</comment>
<comment type="function">
    <text evidence="1 14">Destroys radicals which are normally produced within the cells and which are toxic to biological systems.</text>
</comment>
<feature type="domain" description="Superoxide dismutase copper/zinc binding" evidence="16">
    <location>
        <begin position="104"/>
        <end position="240"/>
    </location>
</feature>
<dbReference type="PANTHER" id="PTHR10003">
    <property type="entry name" value="SUPEROXIDE DISMUTASE CU-ZN -RELATED"/>
    <property type="match status" value="1"/>
</dbReference>
<dbReference type="Pfam" id="PF00080">
    <property type="entry name" value="Sod_Cu"/>
    <property type="match status" value="1"/>
</dbReference>
<keyword evidence="7" id="KW-0963">Cytoplasm</keyword>
<evidence type="ECO:0000256" key="2">
    <source>
        <dbReference type="ARBA" id="ARBA00004496"/>
    </source>
</evidence>
<dbReference type="InterPro" id="IPR036423">
    <property type="entry name" value="SOD-like_Cu/Zn_dom_sf"/>
</dbReference>
<evidence type="ECO:0000256" key="3">
    <source>
        <dbReference type="ARBA" id="ARBA00010457"/>
    </source>
</evidence>
<reference evidence="17" key="1">
    <citation type="submission" date="2021-06" db="EMBL/GenBank/DDBJ databases">
        <title>Comparative genomics, transcriptomics and evolutionary studies reveal genomic signatures of adaptation to plant cell wall in hemibiotrophic fungi.</title>
        <authorList>
            <consortium name="DOE Joint Genome Institute"/>
            <person name="Baroncelli R."/>
            <person name="Diaz J.F."/>
            <person name="Benocci T."/>
            <person name="Peng M."/>
            <person name="Battaglia E."/>
            <person name="Haridas S."/>
            <person name="Andreopoulos W."/>
            <person name="Labutti K."/>
            <person name="Pangilinan J."/>
            <person name="Floch G.L."/>
            <person name="Makela M.R."/>
            <person name="Henrissat B."/>
            <person name="Grigoriev I.V."/>
            <person name="Crouch J.A."/>
            <person name="De Vries R.P."/>
            <person name="Sukno S.A."/>
            <person name="Thon M.R."/>
        </authorList>
    </citation>
    <scope>NUCLEOTIDE SEQUENCE</scope>
    <source>
        <strain evidence="17">CBS 102054</strain>
    </source>
</reference>
<organism evidence="17 18">
    <name type="scientific">Colletotrichum phormii</name>
    <dbReference type="NCBI Taxonomy" id="359342"/>
    <lineage>
        <taxon>Eukaryota</taxon>
        <taxon>Fungi</taxon>
        <taxon>Dikarya</taxon>
        <taxon>Ascomycota</taxon>
        <taxon>Pezizomycotina</taxon>
        <taxon>Sordariomycetes</taxon>
        <taxon>Hypocreomycetidae</taxon>
        <taxon>Glomerellales</taxon>
        <taxon>Glomerellaceae</taxon>
        <taxon>Colletotrichum</taxon>
        <taxon>Colletotrichum acutatum species complex</taxon>
    </lineage>
</organism>
<evidence type="ECO:0000256" key="15">
    <source>
        <dbReference type="SAM" id="MobiDB-lite"/>
    </source>
</evidence>
<dbReference type="SUPFAM" id="SSF49329">
    <property type="entry name" value="Cu,Zn superoxide dismutase-like"/>
    <property type="match status" value="1"/>
</dbReference>
<evidence type="ECO:0000313" key="17">
    <source>
        <dbReference type="EMBL" id="KAK1656327.1"/>
    </source>
</evidence>
<dbReference type="EMBL" id="JAHMHQ010000001">
    <property type="protein sequence ID" value="KAK1656327.1"/>
    <property type="molecule type" value="Genomic_DNA"/>
</dbReference>
<dbReference type="EC" id="1.15.1.1" evidence="5 14"/>
<dbReference type="CDD" id="cd00305">
    <property type="entry name" value="Cu-Zn_Superoxide_Dismutase"/>
    <property type="match status" value="1"/>
</dbReference>
<accession>A0AAJ0EM83</accession>
<evidence type="ECO:0000256" key="7">
    <source>
        <dbReference type="ARBA" id="ARBA00022490"/>
    </source>
</evidence>
<keyword evidence="18" id="KW-1185">Reference proteome</keyword>